<dbReference type="Proteomes" id="UP000045782">
    <property type="component" value="Unassembled WGS sequence"/>
</dbReference>
<protein>
    <submittedName>
        <fullName evidence="2">Uncharacterized protein</fullName>
    </submittedName>
</protein>
<evidence type="ECO:0000256" key="1">
    <source>
        <dbReference type="SAM" id="MobiDB-lite"/>
    </source>
</evidence>
<feature type="region of interest" description="Disordered" evidence="1">
    <location>
        <begin position="182"/>
        <end position="213"/>
    </location>
</feature>
<dbReference type="RefSeq" id="WP_005105267.1">
    <property type="nucleotide sequence ID" value="NZ_AP022621.1"/>
</dbReference>
<evidence type="ECO:0000313" key="3">
    <source>
        <dbReference type="Proteomes" id="UP000045782"/>
    </source>
</evidence>
<gene>
    <name evidence="2" type="ORF">ERS075579_02267</name>
</gene>
<sequence length="213" mass="22371">MTGRMTGIVSALVGAVALVLGLFGSMAVATASPDTAEAQIKGLIAGQLSALQAVDAVAYGATYCADYRDKVESDHSQMFTPPDATRLAGANPKKLRAKTKEVFPLASSDAVESFVQAVADEDQGAVDAAWHQLWASSFAKLSYRVKSVDVTGDNAEAVVAVRVGGKSSSQRWELVREDQEWKDCTAPPEQDTIEGIVGGQGRQGLLDAPLTGE</sequence>
<evidence type="ECO:0000313" key="2">
    <source>
        <dbReference type="EMBL" id="CPV51398.1"/>
    </source>
</evidence>
<reference evidence="2 3" key="1">
    <citation type="submission" date="2015-03" db="EMBL/GenBank/DDBJ databases">
        <authorList>
            <person name="Murphy D."/>
        </authorList>
    </citation>
    <scope>NUCLEOTIDE SEQUENCE [LARGE SCALE GENOMIC DNA]</scope>
    <source>
        <strain evidence="2 3">PAP088</strain>
    </source>
</reference>
<proteinExistence type="predicted"/>
<organism evidence="2 3">
    <name type="scientific">Mycobacteroides abscessus</name>
    <dbReference type="NCBI Taxonomy" id="36809"/>
    <lineage>
        <taxon>Bacteria</taxon>
        <taxon>Bacillati</taxon>
        <taxon>Actinomycetota</taxon>
        <taxon>Actinomycetes</taxon>
        <taxon>Mycobacteriales</taxon>
        <taxon>Mycobacteriaceae</taxon>
        <taxon>Mycobacteroides</taxon>
    </lineage>
</organism>
<dbReference type="AlphaFoldDB" id="A0A0U0ZLP0"/>
<accession>A0A0U0ZLP0</accession>
<name>A0A0U0ZLP0_9MYCO</name>
<dbReference type="EMBL" id="CSWP01000004">
    <property type="protein sequence ID" value="CPV51398.1"/>
    <property type="molecule type" value="Genomic_DNA"/>
</dbReference>